<dbReference type="STRING" id="646.BJD16_09835"/>
<dbReference type="PROSITE" id="PS50887">
    <property type="entry name" value="GGDEF"/>
    <property type="match status" value="1"/>
</dbReference>
<gene>
    <name evidence="2" type="ORF">BJD16_09835</name>
</gene>
<sequence>MLEAPIPPDEALRLDTLRRLSLLDSEAEERFDRLTRMARRVFDVPIALVSLVDEDRQWFKSCIGLEVSETARDISFCGHAIMGNETFIVPDASLDPRFADNPLVVGGPCIRFYAGQPLQIANGCKLGTLCIIDTVPRVLSDEDVGLLKDLAAMVVRELEAVQLATIDELTRISNRRGFVMLAEKSLSLASRLQMPLALLYLDLNGFKGINDRWGHAEGDRALIVFATLLKQAFRGADVFARMGGDEFAVLLPNVVEAQAQLAYERFNAILAEHNRHSGCGYALACSTGIVSYDGRSCVSLAELLTRADELMYQRKRDSKR</sequence>
<feature type="domain" description="GGDEF" evidence="1">
    <location>
        <begin position="194"/>
        <end position="320"/>
    </location>
</feature>
<dbReference type="PANTHER" id="PTHR43102:SF2">
    <property type="entry name" value="GAF DOMAIN-CONTAINING PROTEIN"/>
    <property type="match status" value="1"/>
</dbReference>
<dbReference type="Gene3D" id="3.30.450.40">
    <property type="match status" value="1"/>
</dbReference>
<dbReference type="InterPro" id="IPR043128">
    <property type="entry name" value="Rev_trsase/Diguanyl_cyclase"/>
</dbReference>
<name>A0A1S2D3V8_AERSO</name>
<dbReference type="NCBIfam" id="TIGR00254">
    <property type="entry name" value="GGDEF"/>
    <property type="match status" value="1"/>
</dbReference>
<dbReference type="InterPro" id="IPR000160">
    <property type="entry name" value="GGDEF_dom"/>
</dbReference>
<dbReference type="AlphaFoldDB" id="A0A1S2D3V8"/>
<dbReference type="Proteomes" id="UP000179934">
    <property type="component" value="Unassembled WGS sequence"/>
</dbReference>
<evidence type="ECO:0000259" key="1">
    <source>
        <dbReference type="PROSITE" id="PS50887"/>
    </source>
</evidence>
<dbReference type="SMART" id="SM00065">
    <property type="entry name" value="GAF"/>
    <property type="match status" value="1"/>
</dbReference>
<reference evidence="2 3" key="1">
    <citation type="submission" date="2016-09" db="EMBL/GenBank/DDBJ databases">
        <title>Draft Genome Sequence of Aeromonas sobria Strain 08005, Isolated from Sick Rana catesbeiana.</title>
        <authorList>
            <person name="Yang Q."/>
        </authorList>
    </citation>
    <scope>NUCLEOTIDE SEQUENCE [LARGE SCALE GENOMIC DNA]</scope>
    <source>
        <strain evidence="2 3">08005</strain>
    </source>
</reference>
<dbReference type="SUPFAM" id="SSF55781">
    <property type="entry name" value="GAF domain-like"/>
    <property type="match status" value="1"/>
</dbReference>
<proteinExistence type="predicted"/>
<organism evidence="2 3">
    <name type="scientific">Aeromonas sobria</name>
    <dbReference type="NCBI Taxonomy" id="646"/>
    <lineage>
        <taxon>Bacteria</taxon>
        <taxon>Pseudomonadati</taxon>
        <taxon>Pseudomonadota</taxon>
        <taxon>Gammaproteobacteria</taxon>
        <taxon>Aeromonadales</taxon>
        <taxon>Aeromonadaceae</taxon>
        <taxon>Aeromonas</taxon>
    </lineage>
</organism>
<dbReference type="PANTHER" id="PTHR43102">
    <property type="entry name" value="SLR1143 PROTEIN"/>
    <property type="match status" value="1"/>
</dbReference>
<dbReference type="InterPro" id="IPR003018">
    <property type="entry name" value="GAF"/>
</dbReference>
<dbReference type="InterPro" id="IPR029787">
    <property type="entry name" value="Nucleotide_cyclase"/>
</dbReference>
<accession>A0A1S2D3V8</accession>
<dbReference type="SUPFAM" id="SSF55073">
    <property type="entry name" value="Nucleotide cyclase"/>
    <property type="match status" value="1"/>
</dbReference>
<comment type="caution">
    <text evidence="2">The sequence shown here is derived from an EMBL/GenBank/DDBJ whole genome shotgun (WGS) entry which is preliminary data.</text>
</comment>
<dbReference type="SMART" id="SM00267">
    <property type="entry name" value="GGDEF"/>
    <property type="match status" value="1"/>
</dbReference>
<evidence type="ECO:0000313" key="2">
    <source>
        <dbReference type="EMBL" id="OHY94723.1"/>
    </source>
</evidence>
<evidence type="ECO:0000313" key="3">
    <source>
        <dbReference type="Proteomes" id="UP000179934"/>
    </source>
</evidence>
<dbReference type="RefSeq" id="WP_042019548.1">
    <property type="nucleotide sequence ID" value="NZ_CDBW01000013.1"/>
</dbReference>
<dbReference type="Pfam" id="PF00990">
    <property type="entry name" value="GGDEF"/>
    <property type="match status" value="1"/>
</dbReference>
<dbReference type="EMBL" id="MKFU01000005">
    <property type="protein sequence ID" value="OHY94723.1"/>
    <property type="molecule type" value="Genomic_DNA"/>
</dbReference>
<dbReference type="GeneID" id="58921572"/>
<dbReference type="OrthoDB" id="9812358at2"/>
<dbReference type="Gene3D" id="3.30.70.270">
    <property type="match status" value="1"/>
</dbReference>
<dbReference type="InterPro" id="IPR029016">
    <property type="entry name" value="GAF-like_dom_sf"/>
</dbReference>
<dbReference type="Pfam" id="PF01590">
    <property type="entry name" value="GAF"/>
    <property type="match status" value="1"/>
</dbReference>
<dbReference type="CDD" id="cd01949">
    <property type="entry name" value="GGDEF"/>
    <property type="match status" value="1"/>
</dbReference>
<protein>
    <submittedName>
        <fullName evidence="2">Diguanylate cyclase</fullName>
    </submittedName>
</protein>